<dbReference type="InterPro" id="IPR036397">
    <property type="entry name" value="RNaseH_sf"/>
</dbReference>
<dbReference type="EMBL" id="AYTS01000020">
    <property type="protein sequence ID" value="OOP57647.1"/>
    <property type="molecule type" value="Genomic_DNA"/>
</dbReference>
<proteinExistence type="predicted"/>
<comment type="caution">
    <text evidence="2">The sequence shown here is derived from an EMBL/GenBank/DDBJ whole genome shotgun (WGS) entry which is preliminary data.</text>
</comment>
<accession>A0A1V4AWY7</accession>
<evidence type="ECO:0000259" key="1">
    <source>
        <dbReference type="PROSITE" id="PS50994"/>
    </source>
</evidence>
<dbReference type="Proteomes" id="UP000189681">
    <property type="component" value="Unassembled WGS sequence"/>
</dbReference>
<gene>
    <name evidence="2" type="ORF">AYP45_01960</name>
</gene>
<dbReference type="SUPFAM" id="SSF53098">
    <property type="entry name" value="Ribonuclease H-like"/>
    <property type="match status" value="1"/>
</dbReference>
<dbReference type="GO" id="GO:0003676">
    <property type="term" value="F:nucleic acid binding"/>
    <property type="evidence" value="ECO:0007669"/>
    <property type="project" value="InterPro"/>
</dbReference>
<dbReference type="InterPro" id="IPR012337">
    <property type="entry name" value="RNaseH-like_sf"/>
</dbReference>
<dbReference type="InterPro" id="IPR001584">
    <property type="entry name" value="Integrase_cat-core"/>
</dbReference>
<reference evidence="2 3" key="1">
    <citation type="journal article" date="2017" name="Water Res.">
        <title>Discovery and metagenomic analysis of an anammox bacterial enrichment related to Candidatus "Brocadia caroliniensis" in a full-scale glycerol-fed nitritation-denitritation separate centrate treatment process.</title>
        <authorList>
            <person name="Park H."/>
            <person name="Brotto A.C."/>
            <person name="van Loosdrecht M.C."/>
            <person name="Chandran K."/>
        </authorList>
    </citation>
    <scope>NUCLEOTIDE SEQUENCE [LARGE SCALE GENOMIC DNA]</scope>
    <source>
        <strain evidence="2">26THWARD</strain>
    </source>
</reference>
<name>A0A1V4AWY7_9BACT</name>
<dbReference type="GO" id="GO:0015074">
    <property type="term" value="P:DNA integration"/>
    <property type="evidence" value="ECO:0007669"/>
    <property type="project" value="InterPro"/>
</dbReference>
<evidence type="ECO:0000313" key="2">
    <source>
        <dbReference type="EMBL" id="OOP57647.1"/>
    </source>
</evidence>
<dbReference type="AlphaFoldDB" id="A0A1V4AWY7"/>
<protein>
    <recommendedName>
        <fullName evidence="1">Integrase catalytic domain-containing protein</fullName>
    </recommendedName>
</protein>
<organism evidence="2 3">
    <name type="scientific">Candidatus Brocadia carolinensis</name>
    <dbReference type="NCBI Taxonomy" id="1004156"/>
    <lineage>
        <taxon>Bacteria</taxon>
        <taxon>Pseudomonadati</taxon>
        <taxon>Planctomycetota</taxon>
        <taxon>Candidatus Brocadiia</taxon>
        <taxon>Candidatus Brocadiales</taxon>
        <taxon>Candidatus Brocadiaceae</taxon>
        <taxon>Candidatus Brocadia</taxon>
    </lineage>
</organism>
<dbReference type="Gene3D" id="3.30.420.10">
    <property type="entry name" value="Ribonuclease H-like superfamily/Ribonuclease H"/>
    <property type="match status" value="1"/>
</dbReference>
<dbReference type="PROSITE" id="PS50994">
    <property type="entry name" value="INTEGRASE"/>
    <property type="match status" value="1"/>
</dbReference>
<evidence type="ECO:0000313" key="3">
    <source>
        <dbReference type="Proteomes" id="UP000189681"/>
    </source>
</evidence>
<feature type="domain" description="Integrase catalytic" evidence="1">
    <location>
        <begin position="1"/>
        <end position="116"/>
    </location>
</feature>
<sequence>MKPNQTHQLDFVIPCYLTGTTRFYSLNAIDMAINRSILSRSAQSVLATVYAIWQRMGIPENLQGDNELAFFGSPAHPRSKGPLIQLCLRYGVNLWFIPPSELWLNGVIEKFNDPYR</sequence>